<organism evidence="3 4">
    <name type="scientific">Aspergillus awamori</name>
    <name type="common">Black koji mold</name>
    <dbReference type="NCBI Taxonomy" id="105351"/>
    <lineage>
        <taxon>Eukaryota</taxon>
        <taxon>Fungi</taxon>
        <taxon>Dikarya</taxon>
        <taxon>Ascomycota</taxon>
        <taxon>Pezizomycotina</taxon>
        <taxon>Eurotiomycetes</taxon>
        <taxon>Eurotiomycetidae</taxon>
        <taxon>Eurotiales</taxon>
        <taxon>Aspergillaceae</taxon>
        <taxon>Aspergillus</taxon>
    </lineage>
</organism>
<name>A0A401L324_ASPAW</name>
<comment type="caution">
    <text evidence="3">The sequence shown here is derived from an EMBL/GenBank/DDBJ whole genome shotgun (WGS) entry which is preliminary data.</text>
</comment>
<feature type="compositionally biased region" description="Polar residues" evidence="1">
    <location>
        <begin position="49"/>
        <end position="67"/>
    </location>
</feature>
<evidence type="ECO:0000313" key="4">
    <source>
        <dbReference type="Proteomes" id="UP000286921"/>
    </source>
</evidence>
<proteinExistence type="predicted"/>
<protein>
    <submittedName>
        <fullName evidence="3">Uncharacterized protein</fullName>
    </submittedName>
</protein>
<evidence type="ECO:0000313" key="3">
    <source>
        <dbReference type="EMBL" id="GCB25920.1"/>
    </source>
</evidence>
<feature type="compositionally biased region" description="Basic and acidic residues" evidence="1">
    <location>
        <begin position="33"/>
        <end position="47"/>
    </location>
</feature>
<keyword evidence="4" id="KW-1185">Reference proteome</keyword>
<feature type="region of interest" description="Disordered" evidence="1">
    <location>
        <begin position="29"/>
        <end position="75"/>
    </location>
</feature>
<accession>A0A401L324</accession>
<dbReference type="EMBL" id="BDHI01000025">
    <property type="protein sequence ID" value="GCB25920.1"/>
    <property type="molecule type" value="Genomic_DNA"/>
</dbReference>
<evidence type="ECO:0000313" key="2">
    <source>
        <dbReference type="EMBL" id="GCB25482.1"/>
    </source>
</evidence>
<gene>
    <name evidence="2" type="ORF">AAWM_08367</name>
    <name evidence="3" type="ORF">AAWM_08805</name>
</gene>
<dbReference type="Proteomes" id="UP000286921">
    <property type="component" value="Unassembled WGS sequence"/>
</dbReference>
<evidence type="ECO:0000256" key="1">
    <source>
        <dbReference type="SAM" id="MobiDB-lite"/>
    </source>
</evidence>
<sequence length="112" mass="12626">MDLHRLQALETIDPKPLAPWREQTLAEIEIEPNQEKAKKNAAARRDMPGTSQRASGLLKTQSSATTTTEEDRGCVPQYFKHRTLGAVLDFAEASQRFRSRPPRVPQNRTLGD</sequence>
<dbReference type="AlphaFoldDB" id="A0A401L324"/>
<dbReference type="EMBL" id="BDHI01000021">
    <property type="protein sequence ID" value="GCB25482.1"/>
    <property type="molecule type" value="Genomic_DNA"/>
</dbReference>
<reference evidence="3 4" key="1">
    <citation type="submission" date="2016-09" db="EMBL/GenBank/DDBJ databases">
        <title>Aspergillus awamori IFM 58123T.</title>
        <authorList>
            <person name="Kusuya Y."/>
            <person name="Shimizu M."/>
            <person name="Takahashi H."/>
            <person name="Yaguchi T."/>
        </authorList>
    </citation>
    <scope>NUCLEOTIDE SEQUENCE [LARGE SCALE GENOMIC DNA]</scope>
    <source>
        <strain evidence="3 4">IFM 58123</strain>
    </source>
</reference>